<comment type="caution">
    <text evidence="2">The sequence shown here is derived from an EMBL/GenBank/DDBJ whole genome shotgun (WGS) entry which is preliminary data.</text>
</comment>
<evidence type="ECO:0000256" key="1">
    <source>
        <dbReference type="SAM" id="SignalP"/>
    </source>
</evidence>
<accession>A0A8H9Q9K1</accession>
<evidence type="ECO:0000313" key="2">
    <source>
        <dbReference type="EMBL" id="HAT3896935.1"/>
    </source>
</evidence>
<dbReference type="AlphaFoldDB" id="A0A8H9Q9K1"/>
<dbReference type="Proteomes" id="UP000855471">
    <property type="component" value="Unassembled WGS sequence"/>
</dbReference>
<organism evidence="2">
    <name type="scientific">Citrobacter freundii</name>
    <dbReference type="NCBI Taxonomy" id="546"/>
    <lineage>
        <taxon>Bacteria</taxon>
        <taxon>Pseudomonadati</taxon>
        <taxon>Pseudomonadota</taxon>
        <taxon>Gammaproteobacteria</taxon>
        <taxon>Enterobacterales</taxon>
        <taxon>Enterobacteriaceae</taxon>
        <taxon>Citrobacter</taxon>
        <taxon>Citrobacter freundii complex</taxon>
    </lineage>
</organism>
<gene>
    <name evidence="2" type="ORF">I9Y29_001346</name>
</gene>
<proteinExistence type="predicted"/>
<sequence>MKYAALILLLLGFHAEAKIVDNANAVETYRKQLEETKLIFQDTQQTLIDSAPVFEMYQALGYTTPEVIAISKRYLALEERTKKLYGENLILNPTPFNYCATLPSVAYSLWMQRIDSVKRENTSAVNSLAQSYIKQGKECVDSIKNPPPEHLEENDDVQIIDIDN</sequence>
<keyword evidence="1" id="KW-0732">Signal</keyword>
<dbReference type="RefSeq" id="WP_003030372.1">
    <property type="nucleotide sequence ID" value="NZ_JAQHZD010000028.1"/>
</dbReference>
<name>A0A8H9Q9K1_CITFR</name>
<dbReference type="EMBL" id="DACSXJ010000006">
    <property type="protein sequence ID" value="HAT3896935.1"/>
    <property type="molecule type" value="Genomic_DNA"/>
</dbReference>
<reference evidence="2" key="1">
    <citation type="journal article" date="2018" name="Genome Biol.">
        <title>SKESA: strategic k-mer extension for scrupulous assemblies.</title>
        <authorList>
            <person name="Souvorov A."/>
            <person name="Agarwala R."/>
            <person name="Lipman D.J."/>
        </authorList>
    </citation>
    <scope>NUCLEOTIDE SEQUENCE</scope>
    <source>
        <strain evidence="2">O50</strain>
    </source>
</reference>
<feature type="signal peptide" evidence="1">
    <location>
        <begin position="1"/>
        <end position="17"/>
    </location>
</feature>
<feature type="chain" id="PRO_5034688655" evidence="1">
    <location>
        <begin position="18"/>
        <end position="164"/>
    </location>
</feature>
<protein>
    <submittedName>
        <fullName evidence="2">Uncharacterized protein</fullName>
    </submittedName>
</protein>
<reference evidence="2" key="2">
    <citation type="submission" date="2020-09" db="EMBL/GenBank/DDBJ databases">
        <authorList>
            <consortium name="NCBI Pathogen Detection Project"/>
        </authorList>
    </citation>
    <scope>NUCLEOTIDE SEQUENCE</scope>
    <source>
        <strain evidence="2">O50</strain>
    </source>
</reference>